<dbReference type="InterPro" id="IPR009836">
    <property type="entry name" value="GRDP-like"/>
</dbReference>
<feature type="region of interest" description="Disordered" evidence="1">
    <location>
        <begin position="1"/>
        <end position="38"/>
    </location>
</feature>
<feature type="compositionally biased region" description="Basic and acidic residues" evidence="1">
    <location>
        <begin position="219"/>
        <end position="230"/>
    </location>
</feature>
<sequence>MWKKKAKSNPAPRPPGSTPEITAKRADSSAPLPAHGTGPISEAAGIAAGLGLNLALPPKTPLPPSFPTHDTCLAHLRLLTAFNRLKTETGYRDRLWDIWDARAGTTTSPTTTTTKNAHNGDSNGNNNNPENNHKTTDGNAAEEGPDTEPEVNMDLDILIRLREKRWAVYLGRAVDRYAAWWRSFGSDMLLESDMLIVGSNPDRPLSSFDGDGLGQGHGGAEDGTRNDKQRRTQARYEGFPESKPMVWGEEMLPPLDVLLVWHAHMLNPRLYLEDCIRYGYNSLWAAGIPWPIINSAITGPAFDYVVSDACKAHWETHTNLAWRNEDEPGDKVIPCPACSAVVPIPWTTCGLPRGYPGANQFDIVGQGLADGRLAHVCPSCALTITHESLRAGKFRNDIQASMNSNHAIPGTILDLNTGLPRPLQYGSDDTSVECPDRFFPARLARRGLLVHAIEMFKPGSKVPPSMMTIRDAMEENFTGKYADLKNLRGVMSQPGHEKMTDYRPSLDARRQTRKMMSRYWENSSPFSIDLVGCVMRQATFTEKMCKLNWLHFPTARDIMAKLLNKYARFVEIIAIASSTEDKVAIPTLDVDLAWHTHQLSPQSYFDFTLAKTGTFLDHNDKVDEDKLSTAFEWTSKRYQEKYGEIYSECKCWYCETVRVMALPTTKMFGIGKEEKLLQAWHAASKVNNVPMPPAAESAHVSSHPAVHTNETTAQRTATRPLRLEYRNRLEETHSKARKRASETFKADSGKRMGPRGEDKTSFWGKDVAVDGPWASVLAAITTNSMYPVGPGFANMGPGVVGSCATGTCGGATGCGSELLGMCSAGCVGSAWFGGKAGCTAMGEGGFDF</sequence>
<dbReference type="STRING" id="1209931.A0A135TI24"/>
<organism evidence="2 3">
    <name type="scientific">Colletotrichum salicis</name>
    <dbReference type="NCBI Taxonomy" id="1209931"/>
    <lineage>
        <taxon>Eukaryota</taxon>
        <taxon>Fungi</taxon>
        <taxon>Dikarya</taxon>
        <taxon>Ascomycota</taxon>
        <taxon>Pezizomycotina</taxon>
        <taxon>Sordariomycetes</taxon>
        <taxon>Hypocreomycetidae</taxon>
        <taxon>Glomerellales</taxon>
        <taxon>Glomerellaceae</taxon>
        <taxon>Colletotrichum</taxon>
        <taxon>Colletotrichum acutatum species complex</taxon>
    </lineage>
</organism>
<evidence type="ECO:0000313" key="2">
    <source>
        <dbReference type="EMBL" id="KXH47813.1"/>
    </source>
</evidence>
<dbReference type="AlphaFoldDB" id="A0A135TI24"/>
<feature type="compositionally biased region" description="Polar residues" evidence="1">
    <location>
        <begin position="708"/>
        <end position="717"/>
    </location>
</feature>
<dbReference type="Proteomes" id="UP000070121">
    <property type="component" value="Unassembled WGS sequence"/>
</dbReference>
<feature type="region of interest" description="Disordered" evidence="1">
    <location>
        <begin position="206"/>
        <end position="233"/>
    </location>
</feature>
<gene>
    <name evidence="2" type="ORF">CSAL01_03306</name>
</gene>
<feature type="compositionally biased region" description="Low complexity" evidence="1">
    <location>
        <begin position="105"/>
        <end position="130"/>
    </location>
</feature>
<dbReference type="Pfam" id="PF07173">
    <property type="entry name" value="GRDP-like"/>
    <property type="match status" value="1"/>
</dbReference>
<evidence type="ECO:0000256" key="1">
    <source>
        <dbReference type="SAM" id="MobiDB-lite"/>
    </source>
</evidence>
<dbReference type="EMBL" id="JFFI01001965">
    <property type="protein sequence ID" value="KXH47813.1"/>
    <property type="molecule type" value="Genomic_DNA"/>
</dbReference>
<feature type="region of interest" description="Disordered" evidence="1">
    <location>
        <begin position="694"/>
        <end position="717"/>
    </location>
</feature>
<accession>A0A135TI24</accession>
<proteinExistence type="predicted"/>
<comment type="caution">
    <text evidence="2">The sequence shown here is derived from an EMBL/GenBank/DDBJ whole genome shotgun (WGS) entry which is preliminary data.</text>
</comment>
<dbReference type="PANTHER" id="PTHR34365">
    <property type="entry name" value="ENOLASE (DUF1399)"/>
    <property type="match status" value="1"/>
</dbReference>
<evidence type="ECO:0008006" key="4">
    <source>
        <dbReference type="Google" id="ProtNLM"/>
    </source>
</evidence>
<protein>
    <recommendedName>
        <fullName evidence="4">Alpha-ketoglutarate-dependent sulfonate dioxygenase</fullName>
    </recommendedName>
</protein>
<feature type="region of interest" description="Disordered" evidence="1">
    <location>
        <begin position="731"/>
        <end position="759"/>
    </location>
</feature>
<dbReference type="OrthoDB" id="2684236at2759"/>
<dbReference type="PANTHER" id="PTHR34365:SF7">
    <property type="entry name" value="GLYCINE-RICH DOMAIN-CONTAINING PROTEIN 1"/>
    <property type="match status" value="1"/>
</dbReference>
<feature type="region of interest" description="Disordered" evidence="1">
    <location>
        <begin position="104"/>
        <end position="149"/>
    </location>
</feature>
<keyword evidence="3" id="KW-1185">Reference proteome</keyword>
<reference evidence="2 3" key="1">
    <citation type="submission" date="2014-02" db="EMBL/GenBank/DDBJ databases">
        <title>The genome sequence of Colletotrichum salicis CBS 607.94.</title>
        <authorList>
            <person name="Baroncelli R."/>
            <person name="Thon M.R."/>
        </authorList>
    </citation>
    <scope>NUCLEOTIDE SEQUENCE [LARGE SCALE GENOMIC DNA]</scope>
    <source>
        <strain evidence="2 3">CBS 607.94</strain>
    </source>
</reference>
<evidence type="ECO:0000313" key="3">
    <source>
        <dbReference type="Proteomes" id="UP000070121"/>
    </source>
</evidence>
<name>A0A135TI24_9PEZI</name>